<sequence>NKKCIECQVTSSVRFRLLGDEKWKEIKARSLERESWRKDKEKPINISEEEIEEINISSANFGLVEAI</sequence>
<dbReference type="Proteomes" id="UP000789831">
    <property type="component" value="Unassembled WGS sequence"/>
</dbReference>
<accession>A0A9N9HSI1</accession>
<organism evidence="1 2">
    <name type="scientific">Ambispora gerdemannii</name>
    <dbReference type="NCBI Taxonomy" id="144530"/>
    <lineage>
        <taxon>Eukaryota</taxon>
        <taxon>Fungi</taxon>
        <taxon>Fungi incertae sedis</taxon>
        <taxon>Mucoromycota</taxon>
        <taxon>Glomeromycotina</taxon>
        <taxon>Glomeromycetes</taxon>
        <taxon>Archaeosporales</taxon>
        <taxon>Ambisporaceae</taxon>
        <taxon>Ambispora</taxon>
    </lineage>
</organism>
<proteinExistence type="predicted"/>
<keyword evidence="2" id="KW-1185">Reference proteome</keyword>
<evidence type="ECO:0000313" key="1">
    <source>
        <dbReference type="EMBL" id="CAG8703543.1"/>
    </source>
</evidence>
<dbReference type="AlphaFoldDB" id="A0A9N9HSI1"/>
<feature type="non-terminal residue" evidence="1">
    <location>
        <position position="67"/>
    </location>
</feature>
<name>A0A9N9HSI1_9GLOM</name>
<reference evidence="1" key="1">
    <citation type="submission" date="2021-06" db="EMBL/GenBank/DDBJ databases">
        <authorList>
            <person name="Kallberg Y."/>
            <person name="Tangrot J."/>
            <person name="Rosling A."/>
        </authorList>
    </citation>
    <scope>NUCLEOTIDE SEQUENCE</scope>
    <source>
        <strain evidence="1">MT106</strain>
    </source>
</reference>
<evidence type="ECO:0000313" key="2">
    <source>
        <dbReference type="Proteomes" id="UP000789831"/>
    </source>
</evidence>
<protein>
    <submittedName>
        <fullName evidence="1">10862_t:CDS:1</fullName>
    </submittedName>
</protein>
<feature type="non-terminal residue" evidence="1">
    <location>
        <position position="1"/>
    </location>
</feature>
<dbReference type="EMBL" id="CAJVPL010018932">
    <property type="protein sequence ID" value="CAG8703543.1"/>
    <property type="molecule type" value="Genomic_DNA"/>
</dbReference>
<comment type="caution">
    <text evidence="1">The sequence shown here is derived from an EMBL/GenBank/DDBJ whole genome shotgun (WGS) entry which is preliminary data.</text>
</comment>
<gene>
    <name evidence="1" type="ORF">AGERDE_LOCUS13630</name>
</gene>